<dbReference type="InterPro" id="IPR051052">
    <property type="entry name" value="Diverse_substrate_MTase"/>
</dbReference>
<dbReference type="InterPro" id="IPR029063">
    <property type="entry name" value="SAM-dependent_MTases_sf"/>
</dbReference>
<dbReference type="Pfam" id="PF08241">
    <property type="entry name" value="Methyltransf_11"/>
    <property type="match status" value="3"/>
</dbReference>
<sequence length="774" mass="87850">MVFLKSLLRTPCRNLFFRASFLKASGCIGKNTTRNMSVHLFNEADHAELYQKYRPTYGPELAEKIVTFVREKKTTPLDQAVDIGCGSGQSTVILAPHFQRVTGIDVSESQVAIAAAQNKLSNVQYRVGGAEHIPLPDSSVDLVTCGTSAHWFDFPKFHKELDRVLRPLGCLAIYCYSINYLSYKDVTQELNRIFDEFYFGPIHDYWHEKRWHVDDKYQRIPMPYKDYVRDDSMTIEMDCTLPGYIGYLSTWSSYREYCKRNPEDNGAILQNLQQSTDCPDTMSNHLFSEADHAELYQKYRPKWSAEFAEKVVTFVKEKRSSPLLRAVDIGCGSGQSSEILAPHFQHVLGIDVSEPQIAMASANNKLNNVEYRVAPAESIPVPDGSVDLVMCLQAAHFFDFEKFNAEMDRVLVPGGCLAVAGTIYDKFSQDELTRISHQGPIKDCWHERLDRYVFTEYRTLPMPYDGAVRDYSMSLEFDLTIPQYIDLVSTYSPYREFCRRNPEDNGAFLQNLQKSLYEATASTKPVEEVIVHATFPIFLLLVRKPEKSSPLLHAVDIGCGSGQSSEILAPHFQHVLGIDVSEPQIAMASANNKLNNVEYRVAPAESIPVPDGSVDLVMCLEAAHWFDVEKFNVEVDRVLVPGGCLAVAGTIEEKFSQDELTQISHQFLRQGPMKDCWHENLVRYLFTEYRTLPMPYDGVIRDESMSIETDLTIPQYVNLASTISPYREFCRRNPEDKGALLQNLQKSLYKATASTKPVEEVIVHVTFPIFLLMA</sequence>
<reference evidence="5" key="1">
    <citation type="journal article" date="2008" name="Nature">
        <title>The amphioxus genome and the evolution of the chordate karyotype.</title>
        <authorList>
            <consortium name="US DOE Joint Genome Institute (JGI-PGF)"/>
            <person name="Putnam N.H."/>
            <person name="Butts T."/>
            <person name="Ferrier D.E.K."/>
            <person name="Furlong R.F."/>
            <person name="Hellsten U."/>
            <person name="Kawashima T."/>
            <person name="Robinson-Rechavi M."/>
            <person name="Shoguchi E."/>
            <person name="Terry A."/>
            <person name="Yu J.-K."/>
            <person name="Benito-Gutierrez E.L."/>
            <person name="Dubchak I."/>
            <person name="Garcia-Fernandez J."/>
            <person name="Gibson-Brown J.J."/>
            <person name="Grigoriev I.V."/>
            <person name="Horton A.C."/>
            <person name="de Jong P.J."/>
            <person name="Jurka J."/>
            <person name="Kapitonov V.V."/>
            <person name="Kohara Y."/>
            <person name="Kuroki Y."/>
            <person name="Lindquist E."/>
            <person name="Lucas S."/>
            <person name="Osoegawa K."/>
            <person name="Pennacchio L.A."/>
            <person name="Salamov A.A."/>
            <person name="Satou Y."/>
            <person name="Sauka-Spengler T."/>
            <person name="Schmutz J."/>
            <person name="Shin-I T."/>
            <person name="Toyoda A."/>
            <person name="Bronner-Fraser M."/>
            <person name="Fujiyama A."/>
            <person name="Holland L.Z."/>
            <person name="Holland P.W.H."/>
            <person name="Satoh N."/>
            <person name="Rokhsar D.S."/>
        </authorList>
    </citation>
    <scope>NUCLEOTIDE SEQUENCE [LARGE SCALE GENOMIC DNA]</scope>
    <source>
        <strain evidence="5">S238N-H82</strain>
        <tissue evidence="5">Testes</tissue>
    </source>
</reference>
<dbReference type="EMBL" id="GG666582">
    <property type="protein sequence ID" value="EEN52440.1"/>
    <property type="molecule type" value="Genomic_DNA"/>
</dbReference>
<organism>
    <name type="scientific">Branchiostoma floridae</name>
    <name type="common">Florida lancelet</name>
    <name type="synonym">Amphioxus</name>
    <dbReference type="NCBI Taxonomy" id="7739"/>
    <lineage>
        <taxon>Eukaryota</taxon>
        <taxon>Metazoa</taxon>
        <taxon>Chordata</taxon>
        <taxon>Cephalochordata</taxon>
        <taxon>Leptocardii</taxon>
        <taxon>Amphioxiformes</taxon>
        <taxon>Branchiostomatidae</taxon>
        <taxon>Branchiostoma</taxon>
    </lineage>
</organism>
<keyword evidence="2" id="KW-0489">Methyltransferase</keyword>
<dbReference type="PANTHER" id="PTHR44942:SF4">
    <property type="entry name" value="METHYLTRANSFERASE TYPE 11 DOMAIN-CONTAINING PROTEIN"/>
    <property type="match status" value="1"/>
</dbReference>
<dbReference type="GO" id="GO:0008757">
    <property type="term" value="F:S-adenosylmethionine-dependent methyltransferase activity"/>
    <property type="evidence" value="ECO:0007669"/>
    <property type="project" value="InterPro"/>
</dbReference>
<dbReference type="AlphaFoldDB" id="C3Z583"/>
<evidence type="ECO:0000313" key="5">
    <source>
        <dbReference type="EMBL" id="EEN52440.1"/>
    </source>
</evidence>
<dbReference type="SUPFAM" id="SSF53335">
    <property type="entry name" value="S-adenosyl-L-methionine-dependent methyltransferases"/>
    <property type="match status" value="3"/>
</dbReference>
<name>C3Z583_BRAFL</name>
<feature type="domain" description="Methyltransferase type 11" evidence="4">
    <location>
        <begin position="327"/>
        <end position="418"/>
    </location>
</feature>
<feature type="domain" description="Methyltransferase type 11" evidence="4">
    <location>
        <begin position="555"/>
        <end position="646"/>
    </location>
</feature>
<evidence type="ECO:0000256" key="1">
    <source>
        <dbReference type="ARBA" id="ARBA00008361"/>
    </source>
</evidence>
<evidence type="ECO:0000256" key="2">
    <source>
        <dbReference type="ARBA" id="ARBA00022603"/>
    </source>
</evidence>
<comment type="similarity">
    <text evidence="1">Belongs to the methyltransferase superfamily.</text>
</comment>
<keyword evidence="3" id="KW-0808">Transferase</keyword>
<accession>C3Z583</accession>
<dbReference type="GO" id="GO:0032259">
    <property type="term" value="P:methylation"/>
    <property type="evidence" value="ECO:0007669"/>
    <property type="project" value="UniProtKB-KW"/>
</dbReference>
<dbReference type="CDD" id="cd02440">
    <property type="entry name" value="AdoMet_MTases"/>
    <property type="match status" value="3"/>
</dbReference>
<protein>
    <recommendedName>
        <fullName evidence="4">Methyltransferase type 11 domain-containing protein</fullName>
    </recommendedName>
</protein>
<dbReference type="FunFam" id="3.40.50.150:FF:000296">
    <property type="entry name" value="Putative methyltransferase DDB_G0268948"/>
    <property type="match status" value="2"/>
</dbReference>
<feature type="domain" description="Methyltransferase type 11" evidence="4">
    <location>
        <begin position="81"/>
        <end position="173"/>
    </location>
</feature>
<dbReference type="InParanoid" id="C3Z583"/>
<dbReference type="InterPro" id="IPR013216">
    <property type="entry name" value="Methyltransf_11"/>
</dbReference>
<evidence type="ECO:0000259" key="4">
    <source>
        <dbReference type="Pfam" id="PF08241"/>
    </source>
</evidence>
<dbReference type="PANTHER" id="PTHR44942">
    <property type="entry name" value="METHYLTRANSF_11 DOMAIN-CONTAINING PROTEIN"/>
    <property type="match status" value="1"/>
</dbReference>
<proteinExistence type="inferred from homology"/>
<gene>
    <name evidence="5" type="ORF">BRAFLDRAFT_130336</name>
</gene>
<dbReference type="eggNOG" id="KOG3010">
    <property type="taxonomic scope" value="Eukaryota"/>
</dbReference>
<dbReference type="Gene3D" id="3.40.50.150">
    <property type="entry name" value="Vaccinia Virus protein VP39"/>
    <property type="match status" value="3"/>
</dbReference>
<evidence type="ECO:0000256" key="3">
    <source>
        <dbReference type="ARBA" id="ARBA00022679"/>
    </source>
</evidence>